<accession>A0A8H3TWZ8</accession>
<dbReference type="OrthoDB" id="2580749at2759"/>
<evidence type="ECO:0000313" key="2">
    <source>
        <dbReference type="Proteomes" id="UP000620104"/>
    </source>
</evidence>
<dbReference type="Proteomes" id="UP000620104">
    <property type="component" value="Unassembled WGS sequence"/>
</dbReference>
<dbReference type="AlphaFoldDB" id="A0A8H3TWZ8"/>
<gene>
    <name evidence="1" type="ORF">NliqN6_5054</name>
</gene>
<name>A0A8H3TWZ8_9TREE</name>
<reference evidence="1" key="1">
    <citation type="submission" date="2020-07" db="EMBL/GenBank/DDBJ databases">
        <title>Draft Genome Sequence of a Deep-Sea Yeast, Naganishia (Cryptococcus) liquefaciens strain N6.</title>
        <authorList>
            <person name="Han Y.W."/>
            <person name="Kajitani R."/>
            <person name="Morimoto H."/>
            <person name="Parhat M."/>
            <person name="Tsubouchi H."/>
            <person name="Bakenova O."/>
            <person name="Ogata M."/>
            <person name="Argunhan B."/>
            <person name="Aoki R."/>
            <person name="Kajiwara S."/>
            <person name="Itoh T."/>
            <person name="Iwasaki H."/>
        </authorList>
    </citation>
    <scope>NUCLEOTIDE SEQUENCE</scope>
    <source>
        <strain evidence="1">N6</strain>
    </source>
</reference>
<dbReference type="EMBL" id="BLZA01000030">
    <property type="protein sequence ID" value="GHJ88652.1"/>
    <property type="molecule type" value="Genomic_DNA"/>
</dbReference>
<protein>
    <submittedName>
        <fullName evidence="1">Uncharacterized protein</fullName>
    </submittedName>
</protein>
<keyword evidence="2" id="KW-1185">Reference proteome</keyword>
<evidence type="ECO:0000313" key="1">
    <source>
        <dbReference type="EMBL" id="GHJ88652.1"/>
    </source>
</evidence>
<proteinExistence type="predicted"/>
<organism evidence="1 2">
    <name type="scientific">Naganishia liquefaciens</name>
    <dbReference type="NCBI Taxonomy" id="104408"/>
    <lineage>
        <taxon>Eukaryota</taxon>
        <taxon>Fungi</taxon>
        <taxon>Dikarya</taxon>
        <taxon>Basidiomycota</taxon>
        <taxon>Agaricomycotina</taxon>
        <taxon>Tremellomycetes</taxon>
        <taxon>Filobasidiales</taxon>
        <taxon>Filobasidiaceae</taxon>
        <taxon>Naganishia</taxon>
    </lineage>
</organism>
<sequence length="462" mass="51411">MVDFHQGYNLGTVTVPLNSLNVQLKMIAKQLASLSELHGALAAQIGELTKQQGNLVETLRQLEEMNSVPELPPDVFEVIASHLAGDNALGSLANLNVASRMVHEATNSTLYETVTWDHSDRSWWKRFDLAAASEKRPRRWNYVKYMLLYAYHDLPLKEDLESAVGKCDQDIITDMFPNIRAVLLVPPLQPHRWQLNIYRSLHASTLFGSILGSIPNKSHPACMTEDYDLVPDPHPVQPICPTAFDRLEIMINSGAQLWGSSSSSEWWKQYQINKLRVEVAAPSDDSIPQGLDEVSLAELFKLVHTTAHRAVEKSMSGHMIDFMVEQPSVSLLTNSVVDCVALPGMLRRLANGFPHLTTLHTSLMTRQAFNVSELEAIFEGVSLAYKAIKPKLLPSRSFIDISHISDNKKAADAQQREHQFVTGQVTGMDGFGSTEGVRWEIRTPNGGGLDGSGTLRTGRIYF</sequence>
<comment type="caution">
    <text evidence="1">The sequence shown here is derived from an EMBL/GenBank/DDBJ whole genome shotgun (WGS) entry which is preliminary data.</text>
</comment>